<organism evidence="7 8">
    <name type="scientific">Cyclobacterium jeungdonense</name>
    <dbReference type="NCBI Taxonomy" id="708087"/>
    <lineage>
        <taxon>Bacteria</taxon>
        <taxon>Pseudomonadati</taxon>
        <taxon>Bacteroidota</taxon>
        <taxon>Cytophagia</taxon>
        <taxon>Cytophagales</taxon>
        <taxon>Cyclobacteriaceae</taxon>
        <taxon>Cyclobacterium</taxon>
    </lineage>
</organism>
<evidence type="ECO:0000256" key="1">
    <source>
        <dbReference type="ARBA" id="ARBA00004651"/>
    </source>
</evidence>
<dbReference type="EMBL" id="JAUFQS010000035">
    <property type="protein sequence ID" value="MDN3689484.1"/>
    <property type="molecule type" value="Genomic_DNA"/>
</dbReference>
<keyword evidence="5 6" id="KW-0472">Membrane</keyword>
<comment type="subcellular location">
    <subcellularLocation>
        <location evidence="1">Cell membrane</location>
        <topology evidence="1">Multi-pass membrane protein</topology>
    </subcellularLocation>
</comment>
<sequence>MVKIKNISYSFVSNVLVSFSQWIILSFISKKYGTEYLGGYSLVISYLLPLYSFLSFQLRNIYISRKVQTSDEYSNFFYLRITTSTLFFLISLFIGYFFYIEYFFIFLIIGTAKLIEGVNDIIYAYYHKKSEIVIYSKSLIRRSIILGIVSFLFFNLFDEFLISLISIPLSYLVVLLVDLYKYPDFNLLKINKAKINSIFSLFNTGIFAGFSLFIIYLIPNFPRIILENYTSTFQLGIFSGYMYIVIISRVLVQSIVQNSIPILSKKFIDKEKTSFLKIVKKELLILFAIGLLQFSILPFKDFIFPILFNDDFIGNTKLLIVIFTGSIFSFLSFGVNNAINAMGDFKIQVFIYLIVLSVTVISSFLLIPAYSLLGAGFVYLISSFIQFLTLVLFFKYRFEKRI</sequence>
<feature type="transmembrane region" description="Helical" evidence="6">
    <location>
        <begin position="283"/>
        <end position="306"/>
    </location>
</feature>
<feature type="transmembrane region" description="Helical" evidence="6">
    <location>
        <begin position="37"/>
        <end position="56"/>
    </location>
</feature>
<evidence type="ECO:0000256" key="4">
    <source>
        <dbReference type="ARBA" id="ARBA00022989"/>
    </source>
</evidence>
<feature type="transmembrane region" description="Helical" evidence="6">
    <location>
        <begin position="201"/>
        <end position="221"/>
    </location>
</feature>
<dbReference type="PANTHER" id="PTHR30250">
    <property type="entry name" value="PST FAMILY PREDICTED COLANIC ACID TRANSPORTER"/>
    <property type="match status" value="1"/>
</dbReference>
<dbReference type="Proteomes" id="UP001236663">
    <property type="component" value="Unassembled WGS sequence"/>
</dbReference>
<feature type="transmembrane region" description="Helical" evidence="6">
    <location>
        <begin position="104"/>
        <end position="126"/>
    </location>
</feature>
<feature type="transmembrane region" description="Helical" evidence="6">
    <location>
        <begin position="318"/>
        <end position="337"/>
    </location>
</feature>
<gene>
    <name evidence="7" type="ORF">QWZ15_16775</name>
</gene>
<dbReference type="PANTHER" id="PTHR30250:SF11">
    <property type="entry name" value="O-ANTIGEN TRANSPORTER-RELATED"/>
    <property type="match status" value="1"/>
</dbReference>
<keyword evidence="4 6" id="KW-1133">Transmembrane helix</keyword>
<evidence type="ECO:0000256" key="2">
    <source>
        <dbReference type="ARBA" id="ARBA00022475"/>
    </source>
</evidence>
<dbReference type="RefSeq" id="WP_163385849.1">
    <property type="nucleotide sequence ID" value="NZ_JAUFQS010000035.1"/>
</dbReference>
<accession>A0ABT8C9K5</accession>
<keyword evidence="2" id="KW-1003">Cell membrane</keyword>
<dbReference type="InterPro" id="IPR050833">
    <property type="entry name" value="Poly_Biosynth_Transport"/>
</dbReference>
<evidence type="ECO:0000256" key="6">
    <source>
        <dbReference type="SAM" id="Phobius"/>
    </source>
</evidence>
<keyword evidence="3 6" id="KW-0812">Transmembrane</keyword>
<comment type="caution">
    <text evidence="7">The sequence shown here is derived from an EMBL/GenBank/DDBJ whole genome shotgun (WGS) entry which is preliminary data.</text>
</comment>
<evidence type="ECO:0000313" key="8">
    <source>
        <dbReference type="Proteomes" id="UP001236663"/>
    </source>
</evidence>
<reference evidence="8" key="1">
    <citation type="journal article" date="2019" name="Int. J. Syst. Evol. Microbiol.">
        <title>The Global Catalogue of Microorganisms (GCM) 10K type strain sequencing project: providing services to taxonomists for standard genome sequencing and annotation.</title>
        <authorList>
            <consortium name="The Broad Institute Genomics Platform"/>
            <consortium name="The Broad Institute Genome Sequencing Center for Infectious Disease"/>
            <person name="Wu L."/>
            <person name="Ma J."/>
        </authorList>
    </citation>
    <scope>NUCLEOTIDE SEQUENCE [LARGE SCALE GENOMIC DNA]</scope>
    <source>
        <strain evidence="8">CECT 7706</strain>
    </source>
</reference>
<keyword evidence="8" id="KW-1185">Reference proteome</keyword>
<feature type="transmembrane region" description="Helical" evidence="6">
    <location>
        <begin position="376"/>
        <end position="394"/>
    </location>
</feature>
<evidence type="ECO:0000256" key="5">
    <source>
        <dbReference type="ARBA" id="ARBA00023136"/>
    </source>
</evidence>
<name>A0ABT8C9K5_9BACT</name>
<feature type="transmembrane region" description="Helical" evidence="6">
    <location>
        <begin position="160"/>
        <end position="180"/>
    </location>
</feature>
<feature type="transmembrane region" description="Helical" evidence="6">
    <location>
        <begin position="7"/>
        <end position="25"/>
    </location>
</feature>
<feature type="transmembrane region" description="Helical" evidence="6">
    <location>
        <begin position="241"/>
        <end position="263"/>
    </location>
</feature>
<evidence type="ECO:0000256" key="3">
    <source>
        <dbReference type="ARBA" id="ARBA00022692"/>
    </source>
</evidence>
<feature type="transmembrane region" description="Helical" evidence="6">
    <location>
        <begin position="138"/>
        <end position="154"/>
    </location>
</feature>
<feature type="transmembrane region" description="Helical" evidence="6">
    <location>
        <begin position="77"/>
        <end position="98"/>
    </location>
</feature>
<protein>
    <submittedName>
        <fullName evidence="7">Lipopolysaccharide biosynthesis protein</fullName>
    </submittedName>
</protein>
<evidence type="ECO:0000313" key="7">
    <source>
        <dbReference type="EMBL" id="MDN3689484.1"/>
    </source>
</evidence>
<feature type="transmembrane region" description="Helical" evidence="6">
    <location>
        <begin position="349"/>
        <end position="370"/>
    </location>
</feature>
<proteinExistence type="predicted"/>